<organism evidence="6 7">
    <name type="scientific">Leisingera aquaemixtae</name>
    <dbReference type="NCBI Taxonomy" id="1396826"/>
    <lineage>
        <taxon>Bacteria</taxon>
        <taxon>Pseudomonadati</taxon>
        <taxon>Pseudomonadota</taxon>
        <taxon>Alphaproteobacteria</taxon>
        <taxon>Rhodobacterales</taxon>
        <taxon>Roseobacteraceae</taxon>
        <taxon>Leisingera</taxon>
    </lineage>
</organism>
<comment type="similarity">
    <text evidence="1">Belongs to the LysR transcriptional regulatory family.</text>
</comment>
<protein>
    <submittedName>
        <fullName evidence="6">LysR family transcriptional regulator</fullName>
    </submittedName>
</protein>
<dbReference type="PROSITE" id="PS50931">
    <property type="entry name" value="HTH_LYSR"/>
    <property type="match status" value="1"/>
</dbReference>
<dbReference type="InterPro" id="IPR000847">
    <property type="entry name" value="LysR_HTH_N"/>
</dbReference>
<name>A0ABY5WPD9_9RHOB</name>
<dbReference type="SUPFAM" id="SSF46785">
    <property type="entry name" value="Winged helix' DNA-binding domain"/>
    <property type="match status" value="1"/>
</dbReference>
<dbReference type="SUPFAM" id="SSF53850">
    <property type="entry name" value="Periplasmic binding protein-like II"/>
    <property type="match status" value="1"/>
</dbReference>
<dbReference type="Gene3D" id="1.10.10.10">
    <property type="entry name" value="Winged helix-like DNA-binding domain superfamily/Winged helix DNA-binding domain"/>
    <property type="match status" value="1"/>
</dbReference>
<dbReference type="PANTHER" id="PTHR30126">
    <property type="entry name" value="HTH-TYPE TRANSCRIPTIONAL REGULATOR"/>
    <property type="match status" value="1"/>
</dbReference>
<dbReference type="PRINTS" id="PR00039">
    <property type="entry name" value="HTHLYSR"/>
</dbReference>
<dbReference type="Pfam" id="PF03466">
    <property type="entry name" value="LysR_substrate"/>
    <property type="match status" value="1"/>
</dbReference>
<dbReference type="EMBL" id="CP081051">
    <property type="protein sequence ID" value="UWQ43333.1"/>
    <property type="molecule type" value="Genomic_DNA"/>
</dbReference>
<evidence type="ECO:0000256" key="3">
    <source>
        <dbReference type="ARBA" id="ARBA00023125"/>
    </source>
</evidence>
<dbReference type="InterPro" id="IPR036390">
    <property type="entry name" value="WH_DNA-bd_sf"/>
</dbReference>
<gene>
    <name evidence="6" type="ORF">K3718_04220</name>
</gene>
<dbReference type="InterPro" id="IPR036388">
    <property type="entry name" value="WH-like_DNA-bd_sf"/>
</dbReference>
<evidence type="ECO:0000256" key="1">
    <source>
        <dbReference type="ARBA" id="ARBA00009437"/>
    </source>
</evidence>
<accession>A0ABY5WPD9</accession>
<evidence type="ECO:0000313" key="6">
    <source>
        <dbReference type="EMBL" id="UWQ43333.1"/>
    </source>
</evidence>
<dbReference type="Proteomes" id="UP001058514">
    <property type="component" value="Chromosome"/>
</dbReference>
<sequence length="286" mass="31347">MITMQINSFETFLAIDACGSFHGAARALNVTQTAVSARIKALEDRLGVALFERGPGGTRLSEAGRQFRPYAEQMMRTWEFVSGDLKASLAGRVPLRLGAQLSVWDPVLVDVAVWLEAEQGTVPFTLNYDHAMNMGEAVARRLLDLAIVNEVPAGTGLAVEELPPERLVLVADRPLRLGREALPLFINLEFGSEYDARLREVLPRRSRQHIVLGNALMGLRYLQKRGGMGYFPAYMTAEALAAGTLHAVEGAPEISLSCRALYLPDNPALEHIRQVVRGLQEVRGSG</sequence>
<dbReference type="InterPro" id="IPR005119">
    <property type="entry name" value="LysR_subst-bd"/>
</dbReference>
<dbReference type="Pfam" id="PF00126">
    <property type="entry name" value="HTH_1"/>
    <property type="match status" value="1"/>
</dbReference>
<evidence type="ECO:0000313" key="7">
    <source>
        <dbReference type="Proteomes" id="UP001058514"/>
    </source>
</evidence>
<evidence type="ECO:0000256" key="4">
    <source>
        <dbReference type="ARBA" id="ARBA00023163"/>
    </source>
</evidence>
<keyword evidence="4" id="KW-0804">Transcription</keyword>
<evidence type="ECO:0000259" key="5">
    <source>
        <dbReference type="PROSITE" id="PS50931"/>
    </source>
</evidence>
<feature type="domain" description="HTH lysR-type" evidence="5">
    <location>
        <begin position="4"/>
        <end position="61"/>
    </location>
</feature>
<proteinExistence type="inferred from homology"/>
<keyword evidence="7" id="KW-1185">Reference proteome</keyword>
<keyword evidence="2" id="KW-0805">Transcription regulation</keyword>
<dbReference type="PANTHER" id="PTHR30126:SF21">
    <property type="entry name" value="TRANSCRIPTIONAL REGULATOR-RELATED"/>
    <property type="match status" value="1"/>
</dbReference>
<keyword evidence="3" id="KW-0238">DNA-binding</keyword>
<reference evidence="6" key="1">
    <citation type="submission" date="2021-08" db="EMBL/GenBank/DDBJ databases">
        <authorList>
            <person name="Nwanade C."/>
            <person name="Wang M."/>
            <person name="Masoudi A."/>
            <person name="Yu Z."/>
            <person name="Liu J."/>
        </authorList>
    </citation>
    <scope>NUCLEOTIDE SEQUENCE</scope>
    <source>
        <strain evidence="6">S166</strain>
    </source>
</reference>
<evidence type="ECO:0000256" key="2">
    <source>
        <dbReference type="ARBA" id="ARBA00023015"/>
    </source>
</evidence>